<dbReference type="OrthoDB" id="9806939at2"/>
<dbReference type="AlphaFoldDB" id="A0A3N2R1P0"/>
<protein>
    <submittedName>
        <fullName evidence="4">HlyD family efflux transporter periplasmic adaptor subunit</fullName>
    </submittedName>
</protein>
<feature type="domain" description="GAF" evidence="3">
    <location>
        <begin position="190"/>
        <end position="338"/>
    </location>
</feature>
<keyword evidence="5" id="KW-1185">Reference proteome</keyword>
<comment type="subcellular location">
    <subcellularLocation>
        <location evidence="1">Cell envelope</location>
    </subcellularLocation>
</comment>
<proteinExistence type="predicted"/>
<dbReference type="RefSeq" id="WP_123642590.1">
    <property type="nucleotide sequence ID" value="NZ_ML119085.1"/>
</dbReference>
<evidence type="ECO:0000259" key="3">
    <source>
        <dbReference type="SMART" id="SM00065"/>
    </source>
</evidence>
<dbReference type="PANTHER" id="PTHR32347">
    <property type="entry name" value="EFFLUX SYSTEM COMPONENT YKNX-RELATED"/>
    <property type="match status" value="1"/>
</dbReference>
<name>A0A3N2R1P0_9RHOB</name>
<dbReference type="Pfam" id="PF25973">
    <property type="entry name" value="BSH_CzcB"/>
    <property type="match status" value="1"/>
</dbReference>
<dbReference type="InterPro" id="IPR050465">
    <property type="entry name" value="UPF0194_transport"/>
</dbReference>
<sequence length="626" mass="68828">MSGSEEVIEGTAAAAVARQDGQTERVDYALLDQSLWTAFRNAGDALGYLRAWLALQCRQVPGVRAATVVLGAPGTGPYEPAASWPTEDRPSPALMRAAEEALARQETVLQSAGPANSVLAMPVTVDAALYGCVALQIEGTGAAEATRRLRWGMGWLESLLRREQGARDAALRDRTMRALDFVAIVLGARRFDQACTRLATELARALDCDPVGIGFVRRRRVKVRAVSHSADFGRRMNVIRDIGLAMEEAVDQGDLVHYPLPETWEYRVTRMHEDLAAAHRTGSILTVPMPAGDRLIGAITLERRDRTPFPDETVELVDVIASMVGPILEEKRRNDRSIVTKLFAATGDGIMRLFGPRHAGLKLATVVMAVLVWLGATVTIPFDIGAPARIEGEVQRSVVAPFSGYLATESVRAGETVEEGEILAALNDQDLQLEKLRLETARRQREAEFDQALANRELSTTTILRSQIEQVDAQLALVNEQIARTTIRAPFDGVVVDGDLSQQVGASLDRGQELFKIAPLDSFRVVLEVDERDIALIEPGQPGALRLSSRPTETLTYEITRLTPIAEQRDGRNFFRVEAALESVPDWVSPSMEGAARTAIDERLAVEVWTRRFVAWARLLFWRMAP</sequence>
<comment type="caution">
    <text evidence="4">The sequence shown here is derived from an EMBL/GenBank/DDBJ whole genome shotgun (WGS) entry which is preliminary data.</text>
</comment>
<dbReference type="InterPro" id="IPR029016">
    <property type="entry name" value="GAF-like_dom_sf"/>
</dbReference>
<dbReference type="SUPFAM" id="SSF55781">
    <property type="entry name" value="GAF domain-like"/>
    <property type="match status" value="1"/>
</dbReference>
<dbReference type="Pfam" id="PF01590">
    <property type="entry name" value="GAF"/>
    <property type="match status" value="1"/>
</dbReference>
<dbReference type="Proteomes" id="UP000268016">
    <property type="component" value="Unassembled WGS sequence"/>
</dbReference>
<reference evidence="4 5" key="1">
    <citation type="submission" date="2018-10" db="EMBL/GenBank/DDBJ databases">
        <title>Histidinibacterium lentulum gen. nov., sp. nov., a marine bacterium from the culture broth of Picochlorum sp. 122.</title>
        <authorList>
            <person name="Wang G."/>
        </authorList>
    </citation>
    <scope>NUCLEOTIDE SEQUENCE [LARGE SCALE GENOMIC DNA]</scope>
    <source>
        <strain evidence="4 5">B17</strain>
    </source>
</reference>
<evidence type="ECO:0000313" key="5">
    <source>
        <dbReference type="Proteomes" id="UP000268016"/>
    </source>
</evidence>
<dbReference type="Gene3D" id="2.40.30.170">
    <property type="match status" value="1"/>
</dbReference>
<dbReference type="SMART" id="SM00065">
    <property type="entry name" value="GAF"/>
    <property type="match status" value="1"/>
</dbReference>
<dbReference type="Gene3D" id="3.30.450.40">
    <property type="match status" value="1"/>
</dbReference>
<dbReference type="SUPFAM" id="SSF111369">
    <property type="entry name" value="HlyD-like secretion proteins"/>
    <property type="match status" value="1"/>
</dbReference>
<evidence type="ECO:0000256" key="2">
    <source>
        <dbReference type="ARBA" id="ARBA00023054"/>
    </source>
</evidence>
<keyword evidence="2" id="KW-0175">Coiled coil</keyword>
<dbReference type="EMBL" id="RDRB01000005">
    <property type="protein sequence ID" value="ROU01258.1"/>
    <property type="molecule type" value="Genomic_DNA"/>
</dbReference>
<dbReference type="PANTHER" id="PTHR32347:SF23">
    <property type="entry name" value="BLL5650 PROTEIN"/>
    <property type="match status" value="1"/>
</dbReference>
<dbReference type="InterPro" id="IPR058647">
    <property type="entry name" value="BSH_CzcB-like"/>
</dbReference>
<evidence type="ECO:0000256" key="1">
    <source>
        <dbReference type="ARBA" id="ARBA00004196"/>
    </source>
</evidence>
<accession>A0A3N2R1P0</accession>
<organism evidence="4 5">
    <name type="scientific">Histidinibacterium lentulum</name>
    <dbReference type="NCBI Taxonomy" id="2480588"/>
    <lineage>
        <taxon>Bacteria</taxon>
        <taxon>Pseudomonadati</taxon>
        <taxon>Pseudomonadota</taxon>
        <taxon>Alphaproteobacteria</taxon>
        <taxon>Rhodobacterales</taxon>
        <taxon>Paracoccaceae</taxon>
        <taxon>Histidinibacterium</taxon>
    </lineage>
</organism>
<gene>
    <name evidence="4" type="ORF">EAT49_12130</name>
</gene>
<evidence type="ECO:0000313" key="4">
    <source>
        <dbReference type="EMBL" id="ROU01258.1"/>
    </source>
</evidence>
<dbReference type="GO" id="GO:0030313">
    <property type="term" value="C:cell envelope"/>
    <property type="evidence" value="ECO:0007669"/>
    <property type="project" value="UniProtKB-SubCell"/>
</dbReference>
<dbReference type="InterPro" id="IPR003018">
    <property type="entry name" value="GAF"/>
</dbReference>